<evidence type="ECO:0000259" key="5">
    <source>
        <dbReference type="PROSITE" id="PS50122"/>
    </source>
</evidence>
<protein>
    <recommendedName>
        <fullName evidence="2">protein-glutamate methylesterase</fullName>
        <ecNumber evidence="2">3.1.1.61</ecNumber>
    </recommendedName>
</protein>
<dbReference type="AlphaFoldDB" id="L2FBD2"/>
<dbReference type="Pfam" id="PF01339">
    <property type="entry name" value="CheB_methylest"/>
    <property type="match status" value="1"/>
</dbReference>
<evidence type="ECO:0000313" key="7">
    <source>
        <dbReference type="Proteomes" id="UP000023795"/>
    </source>
</evidence>
<accession>L2FBD2</accession>
<feature type="domain" description="CheB-type methylesterase" evidence="5">
    <location>
        <begin position="132"/>
        <end position="322"/>
    </location>
</feature>
<evidence type="ECO:0000256" key="3">
    <source>
        <dbReference type="ARBA" id="ARBA00048267"/>
    </source>
</evidence>
<organism evidence="6 7">
    <name type="scientific">Moraxella macacae 0408225</name>
    <dbReference type="NCBI Taxonomy" id="1230338"/>
    <lineage>
        <taxon>Bacteria</taxon>
        <taxon>Pseudomonadati</taxon>
        <taxon>Pseudomonadota</taxon>
        <taxon>Gammaproteobacteria</taxon>
        <taxon>Moraxellales</taxon>
        <taxon>Moraxellaceae</taxon>
        <taxon>Moraxella</taxon>
    </lineage>
</organism>
<evidence type="ECO:0000256" key="4">
    <source>
        <dbReference type="PROSITE-ProRule" id="PRU00050"/>
    </source>
</evidence>
<dbReference type="InterPro" id="IPR035909">
    <property type="entry name" value="CheB_C"/>
</dbReference>
<dbReference type="PANTHER" id="PTHR42872:SF6">
    <property type="entry name" value="PROTEIN-GLUTAMATE METHYLESTERASE_PROTEIN-GLUTAMINE GLUTAMINASE"/>
    <property type="match status" value="1"/>
</dbReference>
<gene>
    <name evidence="6" type="ORF">MOMA_05080</name>
</gene>
<dbReference type="Gene3D" id="3.40.50.180">
    <property type="entry name" value="Methylesterase CheB, C-terminal domain"/>
    <property type="match status" value="1"/>
</dbReference>
<dbReference type="EMBL" id="ANIN01000001">
    <property type="protein sequence ID" value="ELA09748.1"/>
    <property type="molecule type" value="Genomic_DNA"/>
</dbReference>
<evidence type="ECO:0000313" key="6">
    <source>
        <dbReference type="EMBL" id="ELA09748.1"/>
    </source>
</evidence>
<dbReference type="GO" id="GO:0000156">
    <property type="term" value="F:phosphorelay response regulator activity"/>
    <property type="evidence" value="ECO:0007669"/>
    <property type="project" value="InterPro"/>
</dbReference>
<dbReference type="STRING" id="1230338.MOMA_05080"/>
<dbReference type="InterPro" id="IPR000673">
    <property type="entry name" value="Sig_transdc_resp-reg_Me-estase"/>
</dbReference>
<dbReference type="Proteomes" id="UP000023795">
    <property type="component" value="Unassembled WGS sequence"/>
</dbReference>
<evidence type="ECO:0000256" key="2">
    <source>
        <dbReference type="ARBA" id="ARBA00039140"/>
    </source>
</evidence>
<dbReference type="SUPFAM" id="SSF52738">
    <property type="entry name" value="Methylesterase CheB, C-terminal domain"/>
    <property type="match status" value="1"/>
</dbReference>
<feature type="active site" evidence="4">
    <location>
        <position position="171"/>
    </location>
</feature>
<feature type="active site" evidence="4">
    <location>
        <position position="264"/>
    </location>
</feature>
<dbReference type="GO" id="GO:0006935">
    <property type="term" value="P:chemotaxis"/>
    <property type="evidence" value="ECO:0007669"/>
    <property type="project" value="UniProtKB-UniRule"/>
</dbReference>
<comment type="catalytic activity">
    <reaction evidence="3">
        <text>[protein]-L-glutamate 5-O-methyl ester + H2O = L-glutamyl-[protein] + methanol + H(+)</text>
        <dbReference type="Rhea" id="RHEA:23236"/>
        <dbReference type="Rhea" id="RHEA-COMP:10208"/>
        <dbReference type="Rhea" id="RHEA-COMP:10311"/>
        <dbReference type="ChEBI" id="CHEBI:15377"/>
        <dbReference type="ChEBI" id="CHEBI:15378"/>
        <dbReference type="ChEBI" id="CHEBI:17790"/>
        <dbReference type="ChEBI" id="CHEBI:29973"/>
        <dbReference type="ChEBI" id="CHEBI:82795"/>
        <dbReference type="EC" id="3.1.1.61"/>
    </reaction>
</comment>
<dbReference type="GO" id="GO:0005737">
    <property type="term" value="C:cytoplasm"/>
    <property type="evidence" value="ECO:0007669"/>
    <property type="project" value="InterPro"/>
</dbReference>
<sequence length="347" mass="39268">MQDIDPPLRFIVVAENNQQRMAFSDTIRTWQMELVDCISVHKLNAKHFHSAADVWLVDSEKDYEVIQSLEEEMVRTSYSCMPKAVLVGFTPAPYINTGALYEKWQRKLKRKIADSLQRPDLLLKEREKSDDVVTWRYVIMLGASMGGPMAVKEFLDYLPHDLPIALILAQHFNRERLYTLPRILTRHNQWRCDVIANTQQLLAGRCLIVPVEQSVVCDSNGRVLLQKQGWQGMYEPSISQLLATCSNVFGNHLITIIFSGMGNDGSDTAQLARKNNSVIWVQSPDSSECPSQPQNMIDTGFVDYVGTPKQLAEALVSLCKKRCLPDGTPILLAPNPLSYQAPKLDNY</sequence>
<reference evidence="6 7" key="1">
    <citation type="journal article" date="2013" name="Genome Announc.">
        <title>Genome Sequence of Moraxella macacae 0408225, a Novel Bacterial Species Isolated from a Cynomolgus Macaque with Epistaxis.</title>
        <authorList>
            <person name="Ladner J.T."/>
            <person name="Whitehouse C.A."/>
            <person name="Koroleva G.I."/>
            <person name="Palacios G.F."/>
        </authorList>
    </citation>
    <scope>NUCLEOTIDE SEQUENCE [LARGE SCALE GENOMIC DNA]</scope>
    <source>
        <strain evidence="6 7">0408225</strain>
    </source>
</reference>
<feature type="active site" evidence="4">
    <location>
        <position position="144"/>
    </location>
</feature>
<dbReference type="EC" id="3.1.1.61" evidence="2"/>
<name>L2FBD2_9GAMM</name>
<dbReference type="PATRIC" id="fig|1230338.3.peg.1106"/>
<dbReference type="PROSITE" id="PS50122">
    <property type="entry name" value="CHEB"/>
    <property type="match status" value="1"/>
</dbReference>
<keyword evidence="4" id="KW-0145">Chemotaxis</keyword>
<dbReference type="PANTHER" id="PTHR42872">
    <property type="entry name" value="PROTEIN-GLUTAMATE METHYLESTERASE/PROTEIN-GLUTAMINE GLUTAMINASE"/>
    <property type="match status" value="1"/>
</dbReference>
<dbReference type="RefSeq" id="WP_009767566.1">
    <property type="nucleotide sequence ID" value="NZ_ANIN01000001.1"/>
</dbReference>
<dbReference type="eggNOG" id="COG2201">
    <property type="taxonomic scope" value="Bacteria"/>
</dbReference>
<evidence type="ECO:0000256" key="1">
    <source>
        <dbReference type="ARBA" id="ARBA00022801"/>
    </source>
</evidence>
<comment type="caution">
    <text evidence="6">The sequence shown here is derived from an EMBL/GenBank/DDBJ whole genome shotgun (WGS) entry which is preliminary data.</text>
</comment>
<dbReference type="GO" id="GO:0008984">
    <property type="term" value="F:protein-glutamate methylesterase activity"/>
    <property type="evidence" value="ECO:0007669"/>
    <property type="project" value="UniProtKB-EC"/>
</dbReference>
<proteinExistence type="predicted"/>
<keyword evidence="7" id="KW-1185">Reference proteome</keyword>
<dbReference type="OrthoDB" id="9793421at2"/>
<keyword evidence="1 4" id="KW-0378">Hydrolase</keyword>